<gene>
    <name evidence="4" type="ORF">LNQ34_23135</name>
</gene>
<keyword evidence="1 2" id="KW-0732">Signal</keyword>
<evidence type="ECO:0000313" key="5">
    <source>
        <dbReference type="Proteomes" id="UP001430700"/>
    </source>
</evidence>
<dbReference type="Gene3D" id="2.60.120.200">
    <property type="match status" value="1"/>
</dbReference>
<dbReference type="NCBIfam" id="TIGR04183">
    <property type="entry name" value="Por_Secre_tail"/>
    <property type="match status" value="1"/>
</dbReference>
<proteinExistence type="predicted"/>
<accession>A0ABS8M7A1</accession>
<reference evidence="4" key="1">
    <citation type="submission" date="2021-11" db="EMBL/GenBank/DDBJ databases">
        <title>Description of novel Flavobacterium species.</title>
        <authorList>
            <person name="Saticioglu I.B."/>
            <person name="Ay H."/>
            <person name="Altun S."/>
            <person name="Duman M."/>
        </authorList>
    </citation>
    <scope>NUCLEOTIDE SEQUENCE</scope>
    <source>
        <strain evidence="4">F-126</strain>
    </source>
</reference>
<feature type="signal peptide" evidence="2">
    <location>
        <begin position="1"/>
        <end position="19"/>
    </location>
</feature>
<feature type="chain" id="PRO_5046230294" evidence="2">
    <location>
        <begin position="20"/>
        <end position="284"/>
    </location>
</feature>
<dbReference type="EMBL" id="JAJJMN010000003">
    <property type="protein sequence ID" value="MCC9020666.1"/>
    <property type="molecule type" value="Genomic_DNA"/>
</dbReference>
<evidence type="ECO:0000313" key="4">
    <source>
        <dbReference type="EMBL" id="MCC9020666.1"/>
    </source>
</evidence>
<dbReference type="Proteomes" id="UP001430700">
    <property type="component" value="Unassembled WGS sequence"/>
</dbReference>
<dbReference type="RefSeq" id="WP_230001489.1">
    <property type="nucleotide sequence ID" value="NZ_JAJJMN010000003.1"/>
</dbReference>
<name>A0ABS8M7A1_9FLAO</name>
<organism evidence="4 5">
    <name type="scientific">Flavobacterium lipolyticum</name>
    <dbReference type="NCBI Taxonomy" id="2893754"/>
    <lineage>
        <taxon>Bacteria</taxon>
        <taxon>Pseudomonadati</taxon>
        <taxon>Bacteroidota</taxon>
        <taxon>Flavobacteriia</taxon>
        <taxon>Flavobacteriales</taxon>
        <taxon>Flavobacteriaceae</taxon>
        <taxon>Flavobacterium</taxon>
    </lineage>
</organism>
<keyword evidence="5" id="KW-1185">Reference proteome</keyword>
<sequence length="284" mass="31371">MKKTLLFFAFIMITTISSAQYTIWEDDFDDSNVSDWDLLDRDGNGSNWMARKNIQLDASTGSVIDGAIDVLGTYNIDFKTGGPLEGLENNLAISPVLNISFYSGKISLTIKAQPSIYDSNQNIAIYGSTSADPASFKLLHTITLERNTVEEAEFKNYTVDISQFAGKAEVYLALGNNLSGPFIGYEIDKISVMAEALLGTADNTLKSSLCYLKQNPVQDYLELEIAEEYKNEETVLKIYNTSGVLIKESSYKPEGLSVSDLMQGIYFLSANNNGASKKIKFIKK</sequence>
<dbReference type="InterPro" id="IPR026444">
    <property type="entry name" value="Secre_tail"/>
</dbReference>
<evidence type="ECO:0000259" key="3">
    <source>
        <dbReference type="Pfam" id="PF18962"/>
    </source>
</evidence>
<evidence type="ECO:0000256" key="2">
    <source>
        <dbReference type="SAM" id="SignalP"/>
    </source>
</evidence>
<dbReference type="Pfam" id="PF18962">
    <property type="entry name" value="Por_Secre_tail"/>
    <property type="match status" value="1"/>
</dbReference>
<evidence type="ECO:0000256" key="1">
    <source>
        <dbReference type="ARBA" id="ARBA00022729"/>
    </source>
</evidence>
<feature type="domain" description="Secretion system C-terminal sorting" evidence="3">
    <location>
        <begin position="215"/>
        <end position="279"/>
    </location>
</feature>
<protein>
    <submittedName>
        <fullName evidence="4">T9SS type A sorting domain-containing protein</fullName>
    </submittedName>
</protein>
<comment type="caution">
    <text evidence="4">The sequence shown here is derived from an EMBL/GenBank/DDBJ whole genome shotgun (WGS) entry which is preliminary data.</text>
</comment>